<evidence type="ECO:0000313" key="10">
    <source>
        <dbReference type="EMBL" id="CAA9331518.1"/>
    </source>
</evidence>
<comment type="subcellular location">
    <subcellularLocation>
        <location evidence="1">Cell membrane</location>
        <topology evidence="1">Multi-pass membrane protein</topology>
    </subcellularLocation>
</comment>
<dbReference type="AlphaFoldDB" id="A0A6J4LG29"/>
<organism evidence="10">
    <name type="scientific">uncultured Gemmatimonadota bacterium</name>
    <dbReference type="NCBI Taxonomy" id="203437"/>
    <lineage>
        <taxon>Bacteria</taxon>
        <taxon>Pseudomonadati</taxon>
        <taxon>Gemmatimonadota</taxon>
        <taxon>environmental samples</taxon>
    </lineage>
</organism>
<feature type="transmembrane region" description="Helical" evidence="7">
    <location>
        <begin position="354"/>
        <end position="381"/>
    </location>
</feature>
<feature type="transmembrane region" description="Helical" evidence="7">
    <location>
        <begin position="305"/>
        <end position="334"/>
    </location>
</feature>
<reference evidence="10" key="1">
    <citation type="submission" date="2020-02" db="EMBL/GenBank/DDBJ databases">
        <authorList>
            <person name="Meier V. D."/>
        </authorList>
    </citation>
    <scope>NUCLEOTIDE SEQUENCE</scope>
    <source>
        <strain evidence="10">AVDCRST_MAG68</strain>
    </source>
</reference>
<feature type="domain" description="MacB-like periplasmic core" evidence="9">
    <location>
        <begin position="23"/>
        <end position="227"/>
    </location>
</feature>
<dbReference type="InterPro" id="IPR003838">
    <property type="entry name" value="ABC3_permease_C"/>
</dbReference>
<evidence type="ECO:0000256" key="1">
    <source>
        <dbReference type="ARBA" id="ARBA00004651"/>
    </source>
</evidence>
<feature type="transmembrane region" description="Helical" evidence="7">
    <location>
        <begin position="784"/>
        <end position="815"/>
    </location>
</feature>
<evidence type="ECO:0000256" key="3">
    <source>
        <dbReference type="ARBA" id="ARBA00022692"/>
    </source>
</evidence>
<feature type="transmembrane region" description="Helical" evidence="7">
    <location>
        <begin position="402"/>
        <end position="421"/>
    </location>
</feature>
<feature type="compositionally biased region" description="Basic and acidic residues" evidence="6">
    <location>
        <begin position="576"/>
        <end position="586"/>
    </location>
</feature>
<dbReference type="InterPro" id="IPR038766">
    <property type="entry name" value="Membrane_comp_ABC_pdt"/>
</dbReference>
<feature type="domain" description="ABC3 transporter permease C-terminal" evidence="8">
    <location>
        <begin position="743"/>
        <end position="857"/>
    </location>
</feature>
<feature type="transmembrane region" description="Helical" evidence="7">
    <location>
        <begin position="260"/>
        <end position="284"/>
    </location>
</feature>
<feature type="transmembrane region" description="Helical" evidence="7">
    <location>
        <begin position="827"/>
        <end position="848"/>
    </location>
</feature>
<dbReference type="Pfam" id="PF02687">
    <property type="entry name" value="FtsX"/>
    <property type="match status" value="2"/>
</dbReference>
<evidence type="ECO:0000259" key="8">
    <source>
        <dbReference type="Pfam" id="PF02687"/>
    </source>
</evidence>
<dbReference type="GO" id="GO:0005886">
    <property type="term" value="C:plasma membrane"/>
    <property type="evidence" value="ECO:0007669"/>
    <property type="project" value="UniProtKB-SubCell"/>
</dbReference>
<feature type="transmembrane region" description="Helical" evidence="7">
    <location>
        <begin position="482"/>
        <end position="500"/>
    </location>
</feature>
<gene>
    <name evidence="10" type="ORF">AVDCRST_MAG68-2530</name>
</gene>
<name>A0A6J4LG29_9BACT</name>
<dbReference type="InterPro" id="IPR025857">
    <property type="entry name" value="MacB_PCD"/>
</dbReference>
<dbReference type="EMBL" id="CADCTW010000123">
    <property type="protein sequence ID" value="CAA9331518.1"/>
    <property type="molecule type" value="Genomic_DNA"/>
</dbReference>
<feature type="transmembrane region" description="Helical" evidence="7">
    <location>
        <begin position="427"/>
        <end position="450"/>
    </location>
</feature>
<dbReference type="PANTHER" id="PTHR30287">
    <property type="entry name" value="MEMBRANE COMPONENT OF PREDICTED ABC SUPERFAMILY METABOLITE UPTAKE TRANSPORTER"/>
    <property type="match status" value="1"/>
</dbReference>
<protein>
    <submittedName>
        <fullName evidence="10">ABC transporter, fused permease protein</fullName>
    </submittedName>
</protein>
<keyword evidence="4 7" id="KW-1133">Transmembrane helix</keyword>
<evidence type="ECO:0000256" key="5">
    <source>
        <dbReference type="ARBA" id="ARBA00023136"/>
    </source>
</evidence>
<feature type="region of interest" description="Disordered" evidence="6">
    <location>
        <begin position="561"/>
        <end position="586"/>
    </location>
</feature>
<keyword evidence="3 7" id="KW-0812">Transmembrane</keyword>
<keyword evidence="2" id="KW-1003">Cell membrane</keyword>
<evidence type="ECO:0000256" key="4">
    <source>
        <dbReference type="ARBA" id="ARBA00022989"/>
    </source>
</evidence>
<accession>A0A6J4LG29</accession>
<proteinExistence type="predicted"/>
<evidence type="ECO:0000256" key="6">
    <source>
        <dbReference type="SAM" id="MobiDB-lite"/>
    </source>
</evidence>
<evidence type="ECO:0000256" key="7">
    <source>
        <dbReference type="SAM" id="Phobius"/>
    </source>
</evidence>
<sequence length="864" mass="91867">MKRISPLAALAWRESRFARRRLLLFLSSISLGVAALVATQSFAANLAAGVRDESRSLLGADVGFSSNRRFGPRTVALLDSLRKAGTPVAGMTSFASVALLERTGGARLSQVRAVEPGYPFYGEIRTEPAGAWPALSRGREAVADPALLTALDARIGDSISLGEARFRVAGVIRKIPGDVGISSAFAPRVYIPARFLGETQLLRFGSRAEYDAFVRLPAAGAAEALVKAYRSPLRAERVRARTAQEQQRSLDEALGRLGNFLGLVGTFALLLGGIGVASSMGAYMAQKRETVAALRCLGATARQVIAIYLLQAAAMGFAGAAIGAAMGVSVQWVLPRLLAGLLPVTVSTAVDPAALATGVGIGVWVASVFALLPLLATRRISPLQAIRRRVEAGGDAPRRRDVWTWAAWLLLAASVVGLVMLQAGDVVVGAGFAGGIAAALAGLWSTAWLATRATRAARVAGFRYPVRQGIANLHRPGNQTRVVVLALGFGVFLLATLYLTQHNLLRPLRVDAESRGNLLLFDVQGDQEAGVRQILEGGGTRTVQRAPIVPMRIHSINGRTAARLAPSTGGEDAEGERETRNGERGRPEGWALRREYRSTFRDHLIGSEKLAEGKLWAPGGGGARGGLAEVSIDGTITEDLAVELGDTIVWDVQGVRIATRITSIRNVDWQRLEPNFFAVFPTRVLRSAPQTWVLLARAPDAAARARVQRDVVRRYSNVAVLDLTEVQAAVDEVLGRVAAVIRFLAGFSVATGFIVLLGAVLTSRLQRIRESVLLRTLGATRGQIASILFAEYAVMGALASVVGIGLAVGGGWALARFLFELPYSVPVLPLLVLAAAVTALAAGVGVWASREVFRHTPLEALREE</sequence>
<feature type="transmembrane region" description="Helical" evidence="7">
    <location>
        <begin position="743"/>
        <end position="763"/>
    </location>
</feature>
<dbReference type="Pfam" id="PF12704">
    <property type="entry name" value="MacB_PCD"/>
    <property type="match status" value="1"/>
</dbReference>
<keyword evidence="5 7" id="KW-0472">Membrane</keyword>
<dbReference type="PANTHER" id="PTHR30287:SF1">
    <property type="entry name" value="INNER MEMBRANE PROTEIN"/>
    <property type="match status" value="1"/>
</dbReference>
<evidence type="ECO:0000256" key="2">
    <source>
        <dbReference type="ARBA" id="ARBA00022475"/>
    </source>
</evidence>
<evidence type="ECO:0000259" key="9">
    <source>
        <dbReference type="Pfam" id="PF12704"/>
    </source>
</evidence>
<feature type="domain" description="ABC3 transporter permease C-terminal" evidence="8">
    <location>
        <begin position="263"/>
        <end position="382"/>
    </location>
</feature>